<dbReference type="Proteomes" id="UP000002745">
    <property type="component" value="Chromosome"/>
</dbReference>
<dbReference type="KEGG" id="hba:Hbal_1142"/>
<dbReference type="Pfam" id="PF25455">
    <property type="entry name" value="Beta-barrel_CAF17_C"/>
    <property type="match status" value="1"/>
</dbReference>
<dbReference type="RefSeq" id="WP_015826984.1">
    <property type="nucleotide sequence ID" value="NC_012982.1"/>
</dbReference>
<dbReference type="Gene3D" id="3.30.1360.120">
    <property type="entry name" value="Probable tRNA modification gtpase trme, domain 1"/>
    <property type="match status" value="2"/>
</dbReference>
<name>C6XRK2_HIRBI</name>
<dbReference type="OrthoDB" id="9796287at2"/>
<evidence type="ECO:0000313" key="5">
    <source>
        <dbReference type="Proteomes" id="UP000002745"/>
    </source>
</evidence>
<sequence>MSKPVCLENRVVLCVDGVDAETFLNGLLTNSVLNMEMGQSRYAALLMPQGKIICDLLLLKTETGFLLDVPAQADEALMKRLKMFRLKAQVDISLKDDLGVYAFIDDGHPDPRHPDMPKRQIGPKDLWENTSRKDYNITRIKLNVPELGKDFGDNEVFPADINMDLLNGIDFKKGCFVGQEVVSRMKRRGTARRRTLAFHFPNGAPDATTPLYLGETLLGEISSSTSDYALARIRIDRLAKAQAEGQTEFIAADKKAELISPDWLAEQIEAVTSS</sequence>
<dbReference type="PANTHER" id="PTHR22602:SF0">
    <property type="entry name" value="TRANSFERASE CAF17, MITOCHONDRIAL-RELATED"/>
    <property type="match status" value="1"/>
</dbReference>
<dbReference type="InterPro" id="IPR027266">
    <property type="entry name" value="TrmE/GcvT-like"/>
</dbReference>
<dbReference type="GO" id="GO:0016226">
    <property type="term" value="P:iron-sulfur cluster assembly"/>
    <property type="evidence" value="ECO:0007669"/>
    <property type="project" value="TreeGrafter"/>
</dbReference>
<dbReference type="SUPFAM" id="SSF103025">
    <property type="entry name" value="Folate-binding domain"/>
    <property type="match status" value="1"/>
</dbReference>
<reference evidence="5" key="1">
    <citation type="journal article" date="2011" name="J. Bacteriol.">
        <title>Genome sequences of eight morphologically diverse alphaproteobacteria.</title>
        <authorList>
            <consortium name="US DOE Joint Genome Institute"/>
            <person name="Brown P.J."/>
            <person name="Kysela D.T."/>
            <person name="Buechlein A."/>
            <person name="Hemmerich C."/>
            <person name="Brun Y.V."/>
        </authorList>
    </citation>
    <scope>NUCLEOTIDE SEQUENCE [LARGE SCALE GENOMIC DNA]</scope>
    <source>
        <strain evidence="5">ATCC 49814 / DSM 5838 / IFAM 1418</strain>
    </source>
</reference>
<dbReference type="NCBIfam" id="TIGR03317">
    <property type="entry name" value="ygfZ_signature"/>
    <property type="match status" value="1"/>
</dbReference>
<dbReference type="HOGENOM" id="CLU_007884_7_1_5"/>
<dbReference type="InterPro" id="IPR057460">
    <property type="entry name" value="CAF17_C"/>
</dbReference>
<evidence type="ECO:0000259" key="2">
    <source>
        <dbReference type="Pfam" id="PF01571"/>
    </source>
</evidence>
<dbReference type="eggNOG" id="COG0354">
    <property type="taxonomic scope" value="Bacteria"/>
</dbReference>
<dbReference type="EMBL" id="CP001678">
    <property type="protein sequence ID" value="ACT58834.1"/>
    <property type="molecule type" value="Genomic_DNA"/>
</dbReference>
<dbReference type="InterPro" id="IPR006222">
    <property type="entry name" value="GCVT_N"/>
</dbReference>
<dbReference type="Pfam" id="PF01571">
    <property type="entry name" value="GCV_T"/>
    <property type="match status" value="1"/>
</dbReference>
<accession>C6XRK2</accession>
<feature type="domain" description="GCVT N-terminal" evidence="2">
    <location>
        <begin position="15"/>
        <end position="82"/>
    </location>
</feature>
<organism evidence="4 5">
    <name type="scientific">Hirschia baltica (strain ATCC 49814 / DSM 5838 / IFAM 1418)</name>
    <dbReference type="NCBI Taxonomy" id="582402"/>
    <lineage>
        <taxon>Bacteria</taxon>
        <taxon>Pseudomonadati</taxon>
        <taxon>Pseudomonadota</taxon>
        <taxon>Alphaproteobacteria</taxon>
        <taxon>Hyphomonadales</taxon>
        <taxon>Hyphomonadaceae</taxon>
        <taxon>Hirschia</taxon>
    </lineage>
</organism>
<proteinExistence type="predicted"/>
<evidence type="ECO:0000313" key="4">
    <source>
        <dbReference type="EMBL" id="ACT58834.1"/>
    </source>
</evidence>
<evidence type="ECO:0000259" key="3">
    <source>
        <dbReference type="Pfam" id="PF25455"/>
    </source>
</evidence>
<dbReference type="AlphaFoldDB" id="C6XRK2"/>
<feature type="domain" description="CAF17 C-terminal" evidence="3">
    <location>
        <begin position="192"/>
        <end position="264"/>
    </location>
</feature>
<dbReference type="STRING" id="582402.Hbal_1142"/>
<gene>
    <name evidence="4" type="ordered locus">Hbal_1142</name>
</gene>
<dbReference type="InterPro" id="IPR017703">
    <property type="entry name" value="YgfZ/GCV_T_CS"/>
</dbReference>
<dbReference type="InterPro" id="IPR045179">
    <property type="entry name" value="YgfZ/GcvT"/>
</dbReference>
<dbReference type="PIRSF" id="PIRSF006487">
    <property type="entry name" value="GcvT"/>
    <property type="match status" value="1"/>
</dbReference>
<keyword evidence="1" id="KW-0809">Transit peptide</keyword>
<evidence type="ECO:0000256" key="1">
    <source>
        <dbReference type="ARBA" id="ARBA00022946"/>
    </source>
</evidence>
<dbReference type="PANTHER" id="PTHR22602">
    <property type="entry name" value="TRANSFERASE CAF17, MITOCHONDRIAL-RELATED"/>
    <property type="match status" value="1"/>
</dbReference>
<keyword evidence="5" id="KW-1185">Reference proteome</keyword>
<protein>
    <submittedName>
        <fullName evidence="4">Folate-binding protein YgfZ</fullName>
    </submittedName>
</protein>